<feature type="transmembrane region" description="Helical" evidence="1">
    <location>
        <begin position="9"/>
        <end position="34"/>
    </location>
</feature>
<dbReference type="AlphaFoldDB" id="D7E5K9"/>
<keyword evidence="1" id="KW-0472">Membrane</keyword>
<dbReference type="HOGENOM" id="CLU_3236784_0_0_3"/>
<organism evidence="2 3">
    <name type="scientific">Nostoc azollae (strain 0708)</name>
    <name type="common">Anabaena azollae (strain 0708)</name>
    <dbReference type="NCBI Taxonomy" id="551115"/>
    <lineage>
        <taxon>Bacteria</taxon>
        <taxon>Bacillati</taxon>
        <taxon>Cyanobacteriota</taxon>
        <taxon>Cyanophyceae</taxon>
        <taxon>Nostocales</taxon>
        <taxon>Nostocaceae</taxon>
        <taxon>Trichormus</taxon>
    </lineage>
</organism>
<keyword evidence="2" id="KW-0614">Plasmid</keyword>
<protein>
    <submittedName>
        <fullName evidence="2">Uncharacterized protein</fullName>
    </submittedName>
</protein>
<proteinExistence type="predicted"/>
<keyword evidence="3" id="KW-1185">Reference proteome</keyword>
<geneLocation type="plasmid" evidence="2 3">
    <name>pAzo01</name>
</geneLocation>
<gene>
    <name evidence="2" type="ordered locus">Aazo_5254</name>
</gene>
<dbReference type="KEGG" id="naz:Aazo_5254"/>
<keyword evidence="1" id="KW-0812">Transmembrane</keyword>
<evidence type="ECO:0000313" key="3">
    <source>
        <dbReference type="Proteomes" id="UP000001511"/>
    </source>
</evidence>
<evidence type="ECO:0000313" key="2">
    <source>
        <dbReference type="EMBL" id="ADI66268.1"/>
    </source>
</evidence>
<keyword evidence="1" id="KW-1133">Transmembrane helix</keyword>
<sequence length="43" mass="5110">MRLHGLENLLFYPSLSVFMGGQLFLKFYSIQLYINLLQILEVF</sequence>
<accession>D7E5K9</accession>
<dbReference type="EMBL" id="CP002060">
    <property type="protein sequence ID" value="ADI66268.1"/>
    <property type="molecule type" value="Genomic_DNA"/>
</dbReference>
<dbReference type="Proteomes" id="UP000001511">
    <property type="component" value="Plasmid pAzo01"/>
</dbReference>
<reference evidence="2 3" key="1">
    <citation type="journal article" date="2010" name="PLoS ONE">
        <title>Genome erosion in a nitrogen-fixing vertically transmitted endosymbiotic multicellular cyanobacterium.</title>
        <authorList>
            <person name="Ran L."/>
            <person name="Larsson J."/>
            <person name="Vigil-Stenman T."/>
            <person name="Nylander J.A."/>
            <person name="Ininbergs K."/>
            <person name="Zheng W.W."/>
            <person name="Lapidus A."/>
            <person name="Lowry S."/>
            <person name="Haselkorn R."/>
            <person name="Bergman B."/>
        </authorList>
    </citation>
    <scope>NUCLEOTIDE SEQUENCE [LARGE SCALE GENOMIC DNA]</scope>
    <source>
        <strain evidence="3">0708</strain>
        <plasmid evidence="3">Plasmid pAzo01</plasmid>
    </source>
</reference>
<evidence type="ECO:0000256" key="1">
    <source>
        <dbReference type="SAM" id="Phobius"/>
    </source>
</evidence>
<name>D7E5K9_NOSA0</name>